<gene>
    <name evidence="1" type="ORF">FrCorBMG51_18850</name>
</gene>
<proteinExistence type="predicted"/>
<comment type="caution">
    <text evidence="1">The sequence shown here is derived from an EMBL/GenBank/DDBJ whole genome shotgun (WGS) entry which is preliminary data.</text>
</comment>
<evidence type="ECO:0000313" key="2">
    <source>
        <dbReference type="Proteomes" id="UP000035425"/>
    </source>
</evidence>
<sequence length="139" mass="14548">MSAGTSRASTRRSSACPVAPCASRYARVPPWLAWMRANERRMSSGGLSSRAGGSGVPSAESQLDIRWTVAAASSRRKYDVSAKSCAITSAGTPTRSRTRAMTRPVRSLPALQCTIAGSASGAANASTAAVRRAPRWSTM</sequence>
<evidence type="ECO:0000313" key="1">
    <source>
        <dbReference type="EMBL" id="KLL10316.1"/>
    </source>
</evidence>
<evidence type="ECO:0008006" key="3">
    <source>
        <dbReference type="Google" id="ProtNLM"/>
    </source>
</evidence>
<dbReference type="Proteomes" id="UP000035425">
    <property type="component" value="Unassembled WGS sequence"/>
</dbReference>
<organism evidence="1 2">
    <name type="scientific">Protofrankia coriariae</name>
    <dbReference type="NCBI Taxonomy" id="1562887"/>
    <lineage>
        <taxon>Bacteria</taxon>
        <taxon>Bacillati</taxon>
        <taxon>Actinomycetota</taxon>
        <taxon>Actinomycetes</taxon>
        <taxon>Frankiales</taxon>
        <taxon>Frankiaceae</taxon>
        <taxon>Protofrankia</taxon>
    </lineage>
</organism>
<keyword evidence="2" id="KW-1185">Reference proteome</keyword>
<protein>
    <recommendedName>
        <fullName evidence="3">Phosphoglycerate kinase</fullName>
    </recommendedName>
</protein>
<name>A0ABR5F0S5_9ACTN</name>
<dbReference type="EMBL" id="JWIO01000036">
    <property type="protein sequence ID" value="KLL10316.1"/>
    <property type="molecule type" value="Genomic_DNA"/>
</dbReference>
<reference evidence="1 2" key="1">
    <citation type="submission" date="2014-12" db="EMBL/GenBank/DDBJ databases">
        <title>Frankia sp. BMG5.1 draft genome.</title>
        <authorList>
            <person name="Gtari M."/>
            <person name="Ghodhbane-Gtari F."/>
            <person name="Nouioui I."/>
            <person name="Ktari A."/>
            <person name="Hezbri K."/>
            <person name="Mimouni W."/>
            <person name="Sbissi I."/>
            <person name="Ayari A."/>
            <person name="Yamanaka T."/>
            <person name="Normand P."/>
            <person name="Tisa L.S."/>
            <person name="Boudabous A."/>
        </authorList>
    </citation>
    <scope>NUCLEOTIDE SEQUENCE [LARGE SCALE GENOMIC DNA]</scope>
    <source>
        <strain evidence="1 2">BMG5.1</strain>
    </source>
</reference>
<accession>A0ABR5F0S5</accession>